<dbReference type="InterPro" id="IPR011032">
    <property type="entry name" value="GroES-like_sf"/>
</dbReference>
<dbReference type="CDD" id="cd08261">
    <property type="entry name" value="Zn_ADH7"/>
    <property type="match status" value="1"/>
</dbReference>
<proteinExistence type="predicted"/>
<name>A0A4U0H6T1_9SPHI</name>
<dbReference type="SUPFAM" id="SSF50129">
    <property type="entry name" value="GroES-like"/>
    <property type="match status" value="1"/>
</dbReference>
<evidence type="ECO:0000313" key="5">
    <source>
        <dbReference type="Proteomes" id="UP000309872"/>
    </source>
</evidence>
<comment type="caution">
    <text evidence="4">The sequence shown here is derived from an EMBL/GenBank/DDBJ whole genome shotgun (WGS) entry which is preliminary data.</text>
</comment>
<dbReference type="InterPro" id="IPR050129">
    <property type="entry name" value="Zn_alcohol_dh"/>
</dbReference>
<accession>A0A4U0H6T1</accession>
<dbReference type="OrthoDB" id="9787435at2"/>
<dbReference type="SUPFAM" id="SSF51735">
    <property type="entry name" value="NAD(P)-binding Rossmann-fold domains"/>
    <property type="match status" value="1"/>
</dbReference>
<dbReference type="EMBL" id="SUKA01000003">
    <property type="protein sequence ID" value="TJY66062.1"/>
    <property type="molecule type" value="Genomic_DNA"/>
</dbReference>
<evidence type="ECO:0000256" key="1">
    <source>
        <dbReference type="ARBA" id="ARBA00023002"/>
    </source>
</evidence>
<dbReference type="Proteomes" id="UP000309872">
    <property type="component" value="Unassembled WGS sequence"/>
</dbReference>
<feature type="domain" description="Alcohol dehydrogenase-like N-terminal" evidence="3">
    <location>
        <begin position="24"/>
        <end position="131"/>
    </location>
</feature>
<dbReference type="InterPro" id="IPR013149">
    <property type="entry name" value="ADH-like_C"/>
</dbReference>
<evidence type="ECO:0000259" key="2">
    <source>
        <dbReference type="Pfam" id="PF00107"/>
    </source>
</evidence>
<dbReference type="InterPro" id="IPR013154">
    <property type="entry name" value="ADH-like_N"/>
</dbReference>
<feature type="domain" description="Alcohol dehydrogenase-like C-terminal" evidence="2">
    <location>
        <begin position="172"/>
        <end position="293"/>
    </location>
</feature>
<organism evidence="4 5">
    <name type="scientific">Sphingobacterium alkalisoli</name>
    <dbReference type="NCBI Taxonomy" id="1874115"/>
    <lineage>
        <taxon>Bacteria</taxon>
        <taxon>Pseudomonadati</taxon>
        <taxon>Bacteroidota</taxon>
        <taxon>Sphingobacteriia</taxon>
        <taxon>Sphingobacteriales</taxon>
        <taxon>Sphingobacteriaceae</taxon>
        <taxon>Sphingobacterium</taxon>
    </lineage>
</organism>
<evidence type="ECO:0000313" key="4">
    <source>
        <dbReference type="EMBL" id="TJY66062.1"/>
    </source>
</evidence>
<dbReference type="Gene3D" id="3.40.50.720">
    <property type="entry name" value="NAD(P)-binding Rossmann-like Domain"/>
    <property type="match status" value="1"/>
</dbReference>
<evidence type="ECO:0000259" key="3">
    <source>
        <dbReference type="Pfam" id="PF08240"/>
    </source>
</evidence>
<dbReference type="Gene3D" id="3.90.180.10">
    <property type="entry name" value="Medium-chain alcohol dehydrogenases, catalytic domain"/>
    <property type="match status" value="1"/>
</dbReference>
<gene>
    <name evidence="4" type="ORF">FAZ19_10670</name>
</gene>
<keyword evidence="1" id="KW-0560">Oxidoreductase</keyword>
<dbReference type="InterPro" id="IPR036291">
    <property type="entry name" value="NAD(P)-bd_dom_sf"/>
</dbReference>
<reference evidence="4 5" key="1">
    <citation type="submission" date="2019-04" db="EMBL/GenBank/DDBJ databases">
        <title>Sphingobacterium olei sp. nov., isolated from oil-contaminated soil.</title>
        <authorList>
            <person name="Liu B."/>
        </authorList>
    </citation>
    <scope>NUCLEOTIDE SEQUENCE [LARGE SCALE GENOMIC DNA]</scope>
    <source>
        <strain evidence="4 5">Y3L14</strain>
    </source>
</reference>
<keyword evidence="5" id="KW-1185">Reference proteome</keyword>
<dbReference type="GO" id="GO:0016491">
    <property type="term" value="F:oxidoreductase activity"/>
    <property type="evidence" value="ECO:0007669"/>
    <property type="project" value="UniProtKB-KW"/>
</dbReference>
<dbReference type="AlphaFoldDB" id="A0A4U0H6T1"/>
<dbReference type="PANTHER" id="PTHR43401:SF3">
    <property type="entry name" value="L-GALACTONATE-5-DEHYDROGENASE"/>
    <property type="match status" value="1"/>
</dbReference>
<protein>
    <submittedName>
        <fullName evidence="4">Zinc-binding alcohol dehydrogenase family protein</fullName>
    </submittedName>
</protein>
<dbReference type="Pfam" id="PF08240">
    <property type="entry name" value="ADH_N"/>
    <property type="match status" value="1"/>
</dbReference>
<dbReference type="Pfam" id="PF00107">
    <property type="entry name" value="ADH_zinc_N"/>
    <property type="match status" value="1"/>
</dbReference>
<dbReference type="PANTHER" id="PTHR43401">
    <property type="entry name" value="L-THREONINE 3-DEHYDROGENASE"/>
    <property type="match status" value="1"/>
</dbReference>
<sequence length="340" mass="37575">MKTLVCEEPLRFVYKESVIPTLTEGEVLIRIKRIGICGTDYHAYQGNQPFFQYPRVLGHELSGVIDDFNLSENAKGLKLGDKACVLPYLYCGNCVACRKGKPNCCTSIQVLGVHTDGGMCEYIKVPEQYVFVDNELSFNELALVEPLAIGAHGVNNANVKADDYVAIIGSGPIGLAAINFAQIKGAKIIVVDINQERLNLCKTKFNVEYTINSLEENTVEAIRRITDGDMCDVVIDATGNLKAINSSFYYLAHTGKYILIGLQKGEISFSHPEFHKREATLMSSRNALHSDFDFVLGSLKNGSVKAENYITHDVSFDDIADKFDGLAKNPQKVIKAMIKF</sequence>